<evidence type="ECO:0000313" key="2">
    <source>
        <dbReference type="Proteomes" id="UP000643165"/>
    </source>
</evidence>
<dbReference type="RefSeq" id="WP_204004285.1">
    <property type="nucleotide sequence ID" value="NZ_BOPB01000035.1"/>
</dbReference>
<accession>A0ABQ4J2Z9</accession>
<reference evidence="1 2" key="1">
    <citation type="submission" date="2021-01" db="EMBL/GenBank/DDBJ databases">
        <title>Whole genome shotgun sequence of Verrucosispora lutea NBRC 106530.</title>
        <authorList>
            <person name="Komaki H."/>
            <person name="Tamura T."/>
        </authorList>
    </citation>
    <scope>NUCLEOTIDE SEQUENCE [LARGE SCALE GENOMIC DNA]</scope>
    <source>
        <strain evidence="1 2">NBRC 106530</strain>
    </source>
</reference>
<evidence type="ECO:0000313" key="1">
    <source>
        <dbReference type="EMBL" id="GIJ24534.1"/>
    </source>
</evidence>
<organism evidence="1 2">
    <name type="scientific">Micromonospora lutea</name>
    <dbReference type="NCBI Taxonomy" id="419825"/>
    <lineage>
        <taxon>Bacteria</taxon>
        <taxon>Bacillati</taxon>
        <taxon>Actinomycetota</taxon>
        <taxon>Actinomycetes</taxon>
        <taxon>Micromonosporales</taxon>
        <taxon>Micromonosporaceae</taxon>
        <taxon>Micromonospora</taxon>
    </lineage>
</organism>
<dbReference type="Proteomes" id="UP000643165">
    <property type="component" value="Unassembled WGS sequence"/>
</dbReference>
<dbReference type="EMBL" id="BOPB01000035">
    <property type="protein sequence ID" value="GIJ24534.1"/>
    <property type="molecule type" value="Genomic_DNA"/>
</dbReference>
<proteinExistence type="predicted"/>
<gene>
    <name evidence="1" type="ORF">Vlu01_51580</name>
</gene>
<name>A0ABQ4J2Z9_9ACTN</name>
<evidence type="ECO:0008006" key="3">
    <source>
        <dbReference type="Google" id="ProtNLM"/>
    </source>
</evidence>
<protein>
    <recommendedName>
        <fullName evidence="3">DUF4352 domain-containing protein</fullName>
    </recommendedName>
</protein>
<sequence>MTTRLAIVAILISLAALIVAMRTAAFNRRSADAAEGSQHAADRSADAAKRSAEAAALVAEVELKRDHRDLAPQREWVRFVKVQNQRTGKDNIFLTLTPARTYLTHTDLLLDSGGRAPASPVRSNVIPGGVEGRIYVGELSGIKLPEEVEIRFSPHPKAPRVSHGHAGAANH</sequence>
<comment type="caution">
    <text evidence="1">The sequence shown here is derived from an EMBL/GenBank/DDBJ whole genome shotgun (WGS) entry which is preliminary data.</text>
</comment>
<keyword evidence="2" id="KW-1185">Reference proteome</keyword>